<proteinExistence type="predicted"/>
<reference evidence="1" key="1">
    <citation type="submission" date="2022-07" db="EMBL/GenBank/DDBJ databases">
        <title>Phylogenomic reconstructions and comparative analyses of Kickxellomycotina fungi.</title>
        <authorList>
            <person name="Reynolds N.K."/>
            <person name="Stajich J.E."/>
            <person name="Barry K."/>
            <person name="Grigoriev I.V."/>
            <person name="Crous P."/>
            <person name="Smith M.E."/>
        </authorList>
    </citation>
    <scope>NUCLEOTIDE SEQUENCE</scope>
    <source>
        <strain evidence="1">BCRC 34780</strain>
    </source>
</reference>
<accession>A0ACC1KQX6</accession>
<feature type="non-terminal residue" evidence="1">
    <location>
        <position position="1"/>
    </location>
</feature>
<evidence type="ECO:0000313" key="2">
    <source>
        <dbReference type="Proteomes" id="UP001140087"/>
    </source>
</evidence>
<evidence type="ECO:0000313" key="1">
    <source>
        <dbReference type="EMBL" id="KAJ2793096.1"/>
    </source>
</evidence>
<sequence>HPAYRPLSARFSPPQTADRPERTAHDFSGWERIGRGGFGRVYRARPRNARQYGLGAEFVAIKVVDKRALKDSAAEMRLATEVAVHESVNHPNVVQLFDSFEDGRYVYLVMEYCEGGDLWRHLRSRAPPARGGHADAGLAPLHEDEARTVMAQIAAAVVYLHANGVMHRDLKLANILLTRAMDVRVGDFGLATRVQNAAEPMTMCGTPSYISPEIMARMPYGRESDVWALGCLFVTLLTGAQPFRGLHKITEDAVARIPLPALSPDARHLVRSLLRVDPRRRIRSDELLEHPFFSGQPSAMPLHPDAVPRRVLPPRHPGAFAAAGPTASAAVDTLAHPHIDRGGGILSRAASDDLPRYARPAAEPGSGYARAEPQTATVAASPPTPRSAKHGAVDLGALTTRRMQPMKRSLKNGKVVLRDDRLLVLDLTTSPTVVALDEQRREIYEFKRPIPEIEALAARDASRMHPWDMKALPERVAKAVRVA</sequence>
<protein>
    <submittedName>
        <fullName evidence="1">Uncharacterized protein</fullName>
    </submittedName>
</protein>
<gene>
    <name evidence="1" type="ORF">H4R21_006031</name>
</gene>
<dbReference type="EMBL" id="JANBUN010003011">
    <property type="protein sequence ID" value="KAJ2793096.1"/>
    <property type="molecule type" value="Genomic_DNA"/>
</dbReference>
<dbReference type="Proteomes" id="UP001140087">
    <property type="component" value="Unassembled WGS sequence"/>
</dbReference>
<keyword evidence="2" id="KW-1185">Reference proteome</keyword>
<organism evidence="1 2">
    <name type="scientific">Coemansia helicoidea</name>
    <dbReference type="NCBI Taxonomy" id="1286919"/>
    <lineage>
        <taxon>Eukaryota</taxon>
        <taxon>Fungi</taxon>
        <taxon>Fungi incertae sedis</taxon>
        <taxon>Zoopagomycota</taxon>
        <taxon>Kickxellomycotina</taxon>
        <taxon>Kickxellomycetes</taxon>
        <taxon>Kickxellales</taxon>
        <taxon>Kickxellaceae</taxon>
        <taxon>Coemansia</taxon>
    </lineage>
</organism>
<name>A0ACC1KQX6_9FUNG</name>
<comment type="caution">
    <text evidence="1">The sequence shown here is derived from an EMBL/GenBank/DDBJ whole genome shotgun (WGS) entry which is preliminary data.</text>
</comment>
<feature type="non-terminal residue" evidence="1">
    <location>
        <position position="483"/>
    </location>
</feature>